<dbReference type="NCBIfam" id="TIGR02270">
    <property type="entry name" value="TIGR02270 family protein"/>
    <property type="match status" value="1"/>
</dbReference>
<name>A0AAE6FUY9_MYXXA</name>
<evidence type="ECO:0000313" key="2">
    <source>
        <dbReference type="EMBL" id="QDE65702.1"/>
    </source>
</evidence>
<gene>
    <name evidence="2" type="ORF">BHS09_01020</name>
</gene>
<dbReference type="AlphaFoldDB" id="A0AAE6FUY9"/>
<protein>
    <recommendedName>
        <fullName evidence="4">TIGR02270 family protein</fullName>
    </recommendedName>
</protein>
<evidence type="ECO:0008006" key="4">
    <source>
        <dbReference type="Google" id="ProtNLM"/>
    </source>
</evidence>
<reference evidence="2 3" key="1">
    <citation type="journal article" date="2019" name="Science">
        <title>Social genes are selection hotspots in kin groups of a soil microbe.</title>
        <authorList>
            <person name="Wielgoss S."/>
            <person name="Wolfensberger R."/>
            <person name="Sun L."/>
            <person name="Fiegna F."/>
            <person name="Velicer G.J."/>
        </authorList>
    </citation>
    <scope>NUCLEOTIDE SEQUENCE [LARGE SCALE GENOMIC DNA]</scope>
    <source>
        <strain evidence="2 3">MC3.5.9c15</strain>
    </source>
</reference>
<evidence type="ECO:0000256" key="1">
    <source>
        <dbReference type="SAM" id="MobiDB-lite"/>
    </source>
</evidence>
<feature type="region of interest" description="Disordered" evidence="1">
    <location>
        <begin position="304"/>
        <end position="334"/>
    </location>
</feature>
<dbReference type="Proteomes" id="UP000320179">
    <property type="component" value="Chromosome"/>
</dbReference>
<proteinExistence type="predicted"/>
<dbReference type="InterPro" id="IPR011959">
    <property type="entry name" value="CHP02270"/>
</dbReference>
<organism evidence="2 3">
    <name type="scientific">Myxococcus xanthus</name>
    <dbReference type="NCBI Taxonomy" id="34"/>
    <lineage>
        <taxon>Bacteria</taxon>
        <taxon>Pseudomonadati</taxon>
        <taxon>Myxococcota</taxon>
        <taxon>Myxococcia</taxon>
        <taxon>Myxococcales</taxon>
        <taxon>Cystobacterineae</taxon>
        <taxon>Myxococcaceae</taxon>
        <taxon>Myxococcus</taxon>
    </lineage>
</organism>
<dbReference type="RefSeq" id="WP_161605111.1">
    <property type="nucleotide sequence ID" value="NZ_CP017173.1"/>
</dbReference>
<dbReference type="EMBL" id="CP017174">
    <property type="protein sequence ID" value="QDE65702.1"/>
    <property type="molecule type" value="Genomic_DNA"/>
</dbReference>
<evidence type="ECO:0000313" key="3">
    <source>
        <dbReference type="Proteomes" id="UP000320179"/>
    </source>
</evidence>
<sequence length="432" mass="46536">MQEHLDEAAFHWRQRERALASWEESLEEIAEGDEARLLAHVEGLVIGGAPVARRLLLPALEGEDLWQVGPAALALLGSEGDASLALLLRELTEGPEESRPEIRRALEFAGRSRSEALHLPQVARVGPEAQAMLLEVLAAWQADPGSALPRTLGADDAPALWVAALRSARFTARPVAEGFVRQGLAHAEDSVRCAALETGLILGLREPWQACRWLVGAPDEAGRLARLALALGGEPADVKLLLTAAEEWRLREDALWALGFSGRRAAAEVLVNVMQREEAGSRLAAESLAIITGLDLTEHLLRDEPDDEAPSSAEEGTGDTGAATGAWRVPPPPGRVRSASVCAWWQKAQTRFDERGRFVRGAPWSPAAVFAELTRGPACLRPVWALELAVRTRGGLQVATSARAAFQLRQLQGSAALRLDSTPRGFDSLMTA</sequence>
<accession>A0AAE6FUY9</accession>